<dbReference type="EMBL" id="KZ820114">
    <property type="protein sequence ID" value="PWN48985.1"/>
    <property type="molecule type" value="Genomic_DNA"/>
</dbReference>
<organism evidence="1 2">
    <name type="scientific">Violaceomyces palustris</name>
    <dbReference type="NCBI Taxonomy" id="1673888"/>
    <lineage>
        <taxon>Eukaryota</taxon>
        <taxon>Fungi</taxon>
        <taxon>Dikarya</taxon>
        <taxon>Basidiomycota</taxon>
        <taxon>Ustilaginomycotina</taxon>
        <taxon>Ustilaginomycetes</taxon>
        <taxon>Violaceomycetales</taxon>
        <taxon>Violaceomycetaceae</taxon>
        <taxon>Violaceomyces</taxon>
    </lineage>
</organism>
<protein>
    <submittedName>
        <fullName evidence="1">Uncharacterized protein</fullName>
    </submittedName>
</protein>
<name>A0ACD0NT50_9BASI</name>
<dbReference type="Proteomes" id="UP000245626">
    <property type="component" value="Unassembled WGS sequence"/>
</dbReference>
<proteinExistence type="predicted"/>
<evidence type="ECO:0000313" key="1">
    <source>
        <dbReference type="EMBL" id="PWN48985.1"/>
    </source>
</evidence>
<gene>
    <name evidence="1" type="ORF">IE53DRAFT_388806</name>
</gene>
<accession>A0ACD0NT50</accession>
<reference evidence="1 2" key="1">
    <citation type="journal article" date="2018" name="Mol. Biol. Evol.">
        <title>Broad Genomic Sampling Reveals a Smut Pathogenic Ancestry of the Fungal Clade Ustilaginomycotina.</title>
        <authorList>
            <person name="Kijpornyongpan T."/>
            <person name="Mondo S.J."/>
            <person name="Barry K."/>
            <person name="Sandor L."/>
            <person name="Lee J."/>
            <person name="Lipzen A."/>
            <person name="Pangilinan J."/>
            <person name="LaButti K."/>
            <person name="Hainaut M."/>
            <person name="Henrissat B."/>
            <person name="Grigoriev I.V."/>
            <person name="Spatafora J.W."/>
            <person name="Aime M.C."/>
        </authorList>
    </citation>
    <scope>NUCLEOTIDE SEQUENCE [LARGE SCALE GENOMIC DNA]</scope>
    <source>
        <strain evidence="1 2">SA 807</strain>
    </source>
</reference>
<keyword evidence="2" id="KW-1185">Reference proteome</keyword>
<sequence length="372" mass="41641">MSKNPSFDWRKLPDLDDLPEVEGMPKGCAWGIFGEKDQLGTLNLLTPENTAKVAKQEIQTGERVQIDWALDAVRFPMIGRKEFVHKMIDLEKTLGVVATDDEISLNTQTSTQWDGFRHVAHQGLRVYYNGLTHDQLHQPGGRSEGDSGQGTEVGRRGGRNGIHHWVESGGIVGRGILLDWLGWYEKTFPDRTPPSPVSDHSIPLSELLECAKYQRTEIRAGDILLIRSGVIKWYAEADDESRRKAFSPESLHHDCGAGGRDQPPQVVEEGGEGSCKFIGVEQTEEMKRWLWNSHFSAVAGDAPGFEVIPYKNDLWLHEWLLPMWGCPIGELFDLEELAETCKRHGRWSFFFTSAPSRVTGGVASSCNAIAIF</sequence>
<evidence type="ECO:0000313" key="2">
    <source>
        <dbReference type="Proteomes" id="UP000245626"/>
    </source>
</evidence>